<feature type="coiled-coil region" evidence="1">
    <location>
        <begin position="175"/>
        <end position="298"/>
    </location>
</feature>
<reference evidence="3 4" key="1">
    <citation type="submission" date="2016-05" db="EMBL/GenBank/DDBJ databases">
        <title>A degradative enzymes factory behind the ericoid mycorrhizal symbiosis.</title>
        <authorList>
            <consortium name="DOE Joint Genome Institute"/>
            <person name="Martino E."/>
            <person name="Morin E."/>
            <person name="Grelet G."/>
            <person name="Kuo A."/>
            <person name="Kohler A."/>
            <person name="Daghino S."/>
            <person name="Barry K."/>
            <person name="Choi C."/>
            <person name="Cichocki N."/>
            <person name="Clum A."/>
            <person name="Copeland A."/>
            <person name="Hainaut M."/>
            <person name="Haridas S."/>
            <person name="Labutti K."/>
            <person name="Lindquist E."/>
            <person name="Lipzen A."/>
            <person name="Khouja H.-R."/>
            <person name="Murat C."/>
            <person name="Ohm R."/>
            <person name="Olson A."/>
            <person name="Spatafora J."/>
            <person name="Veneault-Fourrey C."/>
            <person name="Henrissat B."/>
            <person name="Grigoriev I."/>
            <person name="Martin F."/>
            <person name="Perotto S."/>
        </authorList>
    </citation>
    <scope>NUCLEOTIDE SEQUENCE [LARGE SCALE GENOMIC DNA]</scope>
    <source>
        <strain evidence="3 4">UAMH 7357</strain>
    </source>
</reference>
<proteinExistence type="predicted"/>
<gene>
    <name evidence="3" type="ORF">NA56DRAFT_623249</name>
</gene>
<dbReference type="Proteomes" id="UP000235672">
    <property type="component" value="Unassembled WGS sequence"/>
</dbReference>
<dbReference type="GO" id="GO:0003729">
    <property type="term" value="F:mRNA binding"/>
    <property type="evidence" value="ECO:0007669"/>
    <property type="project" value="TreeGrafter"/>
</dbReference>
<dbReference type="STRING" id="1745343.A0A2J6QAZ8"/>
<dbReference type="AlphaFoldDB" id="A0A2J6QAZ8"/>
<name>A0A2J6QAZ8_9HELO</name>
<feature type="region of interest" description="Disordered" evidence="2">
    <location>
        <begin position="1"/>
        <end position="37"/>
    </location>
</feature>
<evidence type="ECO:0008006" key="5">
    <source>
        <dbReference type="Google" id="ProtNLM"/>
    </source>
</evidence>
<feature type="compositionally biased region" description="Basic and acidic residues" evidence="2">
    <location>
        <begin position="17"/>
        <end position="37"/>
    </location>
</feature>
<dbReference type="OrthoDB" id="2195113at2759"/>
<evidence type="ECO:0000313" key="3">
    <source>
        <dbReference type="EMBL" id="PMD23443.1"/>
    </source>
</evidence>
<accession>A0A2J6QAZ8</accession>
<evidence type="ECO:0000256" key="2">
    <source>
        <dbReference type="SAM" id="MobiDB-lite"/>
    </source>
</evidence>
<keyword evidence="1" id="KW-0175">Coiled coil</keyword>
<dbReference type="GO" id="GO:0008298">
    <property type="term" value="P:intracellular mRNA localization"/>
    <property type="evidence" value="ECO:0007669"/>
    <property type="project" value="TreeGrafter"/>
</dbReference>
<evidence type="ECO:0000256" key="1">
    <source>
        <dbReference type="SAM" id="Coils"/>
    </source>
</evidence>
<dbReference type="GO" id="GO:1990904">
    <property type="term" value="C:ribonucleoprotein complex"/>
    <property type="evidence" value="ECO:0007669"/>
    <property type="project" value="TreeGrafter"/>
</dbReference>
<dbReference type="PANTHER" id="PTHR31027:SF2">
    <property type="entry name" value="LEBERCILIN DOMAIN-CONTAINING PROTEIN"/>
    <property type="match status" value="1"/>
</dbReference>
<feature type="compositionally biased region" description="Basic and acidic residues" evidence="2">
    <location>
        <begin position="66"/>
        <end position="78"/>
    </location>
</feature>
<feature type="region of interest" description="Disordered" evidence="2">
    <location>
        <begin position="451"/>
        <end position="483"/>
    </location>
</feature>
<dbReference type="InterPro" id="IPR039604">
    <property type="entry name" value="Bfr1"/>
</dbReference>
<feature type="region of interest" description="Disordered" evidence="2">
    <location>
        <begin position="363"/>
        <end position="395"/>
    </location>
</feature>
<evidence type="ECO:0000313" key="4">
    <source>
        <dbReference type="Proteomes" id="UP000235672"/>
    </source>
</evidence>
<dbReference type="EMBL" id="KZ613475">
    <property type="protein sequence ID" value="PMD23443.1"/>
    <property type="molecule type" value="Genomic_DNA"/>
</dbReference>
<dbReference type="GO" id="GO:0042175">
    <property type="term" value="C:nuclear outer membrane-endoplasmic reticulum membrane network"/>
    <property type="evidence" value="ECO:0007669"/>
    <property type="project" value="TreeGrafter"/>
</dbReference>
<keyword evidence="4" id="KW-1185">Reference proteome</keyword>
<protein>
    <recommendedName>
        <fullName evidence="5">Nuclear segregation protein</fullName>
    </recommendedName>
</protein>
<organism evidence="3 4">
    <name type="scientific">Hyaloscypha hepaticicola</name>
    <dbReference type="NCBI Taxonomy" id="2082293"/>
    <lineage>
        <taxon>Eukaryota</taxon>
        <taxon>Fungi</taxon>
        <taxon>Dikarya</taxon>
        <taxon>Ascomycota</taxon>
        <taxon>Pezizomycotina</taxon>
        <taxon>Leotiomycetes</taxon>
        <taxon>Helotiales</taxon>
        <taxon>Hyaloscyphaceae</taxon>
        <taxon>Hyaloscypha</taxon>
    </lineage>
</organism>
<dbReference type="PANTHER" id="PTHR31027">
    <property type="entry name" value="NUCLEAR SEGREGATION PROTEIN BFR1"/>
    <property type="match status" value="1"/>
</dbReference>
<feature type="region of interest" description="Disordered" evidence="2">
    <location>
        <begin position="55"/>
        <end position="78"/>
    </location>
</feature>
<dbReference type="GO" id="GO:0005783">
    <property type="term" value="C:endoplasmic reticulum"/>
    <property type="evidence" value="ECO:0007669"/>
    <property type="project" value="TreeGrafter"/>
</dbReference>
<sequence length="514" mass="57123">MADVATPSGAAMFDGGAQDKKEKKVIEKPEKPDEETYKAALKKAEKEHATSMEKFNAIKGQVETAKLSKDSPAGKRKSELIAQLKEIREKQGAGKAGRNKIFDDIKNEDNKLKELIAAQKVARSRVSYKNVEEIDKEIDRLDKQVNSGMMKLVDEKKALTEISNLRKQKKGFAGFDDAQKQIDEKKAKLKALRDTLDDPESKALSEKYNQIQAELDAIKAEQDKAHANLDSLYDQKKKLQAEQQEKYNAIKKIKDDYYQQNRAVQKYEYEARQRARERKKTEQENYQKEKRKARAQEMLEAASDKAYLDEIRRAESLLRFFDPSYTAQKAPLQAPSQFQATAQRKVDDSGLKGMKVVKKEEEDYFAGTGGKKGKKSKKAPATAESPAPAGKYSCPPSVMEDCSAMGIDPPMSASDIPAVREKVMAKLKHWKEDQDAQTERNIAKAKAEVERLEAEESSVPGTPTTSAPAHANGETKATASVDEGGSVANEVELIKSAAADVVADLKGASLEDKE</sequence>